<evidence type="ECO:0000313" key="3">
    <source>
        <dbReference type="Proteomes" id="UP000789375"/>
    </source>
</evidence>
<gene>
    <name evidence="2" type="ORF">FMOSSE_LOCUS15923</name>
</gene>
<proteinExistence type="predicted"/>
<dbReference type="AlphaFoldDB" id="A0A9N9IK23"/>
<reference evidence="2" key="1">
    <citation type="submission" date="2021-06" db="EMBL/GenBank/DDBJ databases">
        <authorList>
            <person name="Kallberg Y."/>
            <person name="Tangrot J."/>
            <person name="Rosling A."/>
        </authorList>
    </citation>
    <scope>NUCLEOTIDE SEQUENCE</scope>
    <source>
        <strain evidence="2">87-6 pot B 2015</strain>
    </source>
</reference>
<protein>
    <submittedName>
        <fullName evidence="2">7428_t:CDS:1</fullName>
    </submittedName>
</protein>
<name>A0A9N9IK23_FUNMO</name>
<accession>A0A9N9IK23</accession>
<evidence type="ECO:0000256" key="1">
    <source>
        <dbReference type="SAM" id="Coils"/>
    </source>
</evidence>
<organism evidence="2 3">
    <name type="scientific">Funneliformis mosseae</name>
    <name type="common">Endomycorrhizal fungus</name>
    <name type="synonym">Glomus mosseae</name>
    <dbReference type="NCBI Taxonomy" id="27381"/>
    <lineage>
        <taxon>Eukaryota</taxon>
        <taxon>Fungi</taxon>
        <taxon>Fungi incertae sedis</taxon>
        <taxon>Mucoromycota</taxon>
        <taxon>Glomeromycotina</taxon>
        <taxon>Glomeromycetes</taxon>
        <taxon>Glomerales</taxon>
        <taxon>Glomeraceae</taxon>
        <taxon>Funneliformis</taxon>
    </lineage>
</organism>
<dbReference type="EMBL" id="CAJVPP010018878">
    <property type="protein sequence ID" value="CAG8736633.1"/>
    <property type="molecule type" value="Genomic_DNA"/>
</dbReference>
<evidence type="ECO:0000313" key="2">
    <source>
        <dbReference type="EMBL" id="CAG8736633.1"/>
    </source>
</evidence>
<comment type="caution">
    <text evidence="2">The sequence shown here is derived from an EMBL/GenBank/DDBJ whole genome shotgun (WGS) entry which is preliminary data.</text>
</comment>
<dbReference type="Proteomes" id="UP000789375">
    <property type="component" value="Unassembled WGS sequence"/>
</dbReference>
<sequence>QANITPFIEFHSRAYYTSQSFDLTKSNEILNEEEKEIFDYENDQNNESHEIGISQIIEIPNFADDDI</sequence>
<keyword evidence="3" id="KW-1185">Reference proteome</keyword>
<feature type="non-terminal residue" evidence="2">
    <location>
        <position position="1"/>
    </location>
</feature>
<feature type="coiled-coil region" evidence="1">
    <location>
        <begin position="23"/>
        <end position="50"/>
    </location>
</feature>
<keyword evidence="1" id="KW-0175">Coiled coil</keyword>
<feature type="non-terminal residue" evidence="2">
    <location>
        <position position="67"/>
    </location>
</feature>